<accession>A0A128FE77</accession>
<feature type="transmembrane region" description="Helical" evidence="12">
    <location>
        <begin position="344"/>
        <end position="365"/>
    </location>
</feature>
<dbReference type="RefSeq" id="WP_062711888.1">
    <property type="nucleotide sequence ID" value="NZ_CAWRCI010000030.1"/>
</dbReference>
<dbReference type="PROSITE" id="PS51201">
    <property type="entry name" value="RCK_N"/>
    <property type="match status" value="1"/>
</dbReference>
<dbReference type="GO" id="GO:0015297">
    <property type="term" value="F:antiporter activity"/>
    <property type="evidence" value="ECO:0007669"/>
    <property type="project" value="UniProtKB-KW"/>
</dbReference>
<feature type="compositionally biased region" description="Basic and acidic residues" evidence="11">
    <location>
        <begin position="632"/>
        <end position="645"/>
    </location>
</feature>
<dbReference type="PANTHER" id="PTHR46157">
    <property type="entry name" value="K(+) EFFLUX ANTIPORTER 3, CHLOROPLASTIC"/>
    <property type="match status" value="1"/>
</dbReference>
<feature type="transmembrane region" description="Helical" evidence="12">
    <location>
        <begin position="30"/>
        <end position="48"/>
    </location>
</feature>
<feature type="transmembrane region" description="Helical" evidence="12">
    <location>
        <begin position="146"/>
        <end position="169"/>
    </location>
</feature>
<feature type="region of interest" description="Disordered" evidence="11">
    <location>
        <begin position="613"/>
        <end position="656"/>
    </location>
</feature>
<dbReference type="FunFam" id="3.40.50.720:FF:000036">
    <property type="entry name" value="Glutathione-regulated potassium-efflux system protein KefB"/>
    <property type="match status" value="1"/>
</dbReference>
<evidence type="ECO:0000259" key="13">
    <source>
        <dbReference type="PROSITE" id="PS51201"/>
    </source>
</evidence>
<comment type="similarity">
    <text evidence="2">Belongs to the monovalent cation:proton antiporter 2 (CPA2) transporter (TC 2.A.37) family.</text>
</comment>
<dbReference type="InterPro" id="IPR004771">
    <property type="entry name" value="K/H_exchanger"/>
</dbReference>
<sequence length="656" mass="71608">MTSIFLQAFIYLIAAVVAVPIAKKLGLGSVLGYLIAGVVIGPVIGLVGDETTTIQHFAEFGVVMMLFLVGLELEPKMLWSMRNKLLGLGGLQVGLTAAIVMGIALVLNQVWSVALAIGLIFALSSTAIVLQTFNEKRLTKTEGGRSAFSVLLFQDIAVIPMLAFIPLLALPELVEQAQSAAAVAADHHEEMSLVAGLPGWALGLVITGAIAGVVVGGHFLSRPLFRFVASSGLREIFTATALMLVIGIAALMSLIGLSPALGTFLAGVVLANSEFRHELESNIEPFKGLLLGLFFITVGAGINFGILFDDFFVIIGLTVGLMLLKAGILFVLSLFFRIKDTARWLFTLSLAQAGEFGFVLLSFSMQNHVLPMEVAQLLSLVVAISMFLTPGLFILYDNVILPRFEQSANDREADEIDEQGSVIIAGVGRFGQIVNRLLTANGVKTVVLDYEAAQIENLRQINIKSYFGDATRPEHLHTAGIEEAAILVVSMDNQETTTELVEYVKKTYPNVKILARAFDRGHAYMLRHAGADYVIKETFLSALELGAEALRSLGEHPFVVEQQKVTFKRIENESSQKLFETWKGGDDSKNYDTHYQNLFIQLEDAIRDAMSEDRMDRHSMTEREWTPPPKGYLDDFKGDAECNKDETEDGSEEKPA</sequence>
<dbReference type="InterPro" id="IPR006153">
    <property type="entry name" value="Cation/H_exchanger_TM"/>
</dbReference>
<dbReference type="NCBIfam" id="TIGR00932">
    <property type="entry name" value="2a37"/>
    <property type="match status" value="1"/>
</dbReference>
<keyword evidence="5" id="KW-0633">Potassium transport</keyword>
<dbReference type="InterPro" id="IPR038770">
    <property type="entry name" value="Na+/solute_symporter_sf"/>
</dbReference>
<evidence type="ECO:0000256" key="10">
    <source>
        <dbReference type="ARBA" id="ARBA00023136"/>
    </source>
</evidence>
<feature type="transmembrane region" description="Helical" evidence="12">
    <location>
        <begin position="85"/>
        <end position="107"/>
    </location>
</feature>
<proteinExistence type="inferred from homology"/>
<feature type="domain" description="RCK N-terminal" evidence="13">
    <location>
        <begin position="419"/>
        <end position="535"/>
    </location>
</feature>
<gene>
    <name evidence="14" type="primary">kefC_3</name>
    <name evidence="14" type="ORF">GMA8713_03155</name>
</gene>
<evidence type="ECO:0000256" key="11">
    <source>
        <dbReference type="SAM" id="MobiDB-lite"/>
    </source>
</evidence>
<evidence type="ECO:0000256" key="3">
    <source>
        <dbReference type="ARBA" id="ARBA00022448"/>
    </source>
</evidence>
<feature type="transmembrane region" description="Helical" evidence="12">
    <location>
        <begin position="289"/>
        <end position="308"/>
    </location>
</feature>
<dbReference type="Gene3D" id="3.40.50.720">
    <property type="entry name" value="NAD(P)-binding Rossmann-like Domain"/>
    <property type="match status" value="1"/>
</dbReference>
<name>A0A128FE77_9GAMM</name>
<dbReference type="Gene3D" id="1.20.1530.20">
    <property type="match status" value="1"/>
</dbReference>
<dbReference type="InterPro" id="IPR036291">
    <property type="entry name" value="NAD(P)-bd_dom_sf"/>
</dbReference>
<evidence type="ECO:0000256" key="12">
    <source>
        <dbReference type="SAM" id="Phobius"/>
    </source>
</evidence>
<keyword evidence="15" id="KW-1185">Reference proteome</keyword>
<keyword evidence="6 12" id="KW-0812">Transmembrane</keyword>
<evidence type="ECO:0000313" key="14">
    <source>
        <dbReference type="EMBL" id="CZF84571.1"/>
    </source>
</evidence>
<evidence type="ECO:0000256" key="1">
    <source>
        <dbReference type="ARBA" id="ARBA00004127"/>
    </source>
</evidence>
<dbReference type="Pfam" id="PF02254">
    <property type="entry name" value="TrkA_N"/>
    <property type="match status" value="1"/>
</dbReference>
<dbReference type="EMBL" id="FIZY01000030">
    <property type="protein sequence ID" value="CZF84571.1"/>
    <property type="molecule type" value="Genomic_DNA"/>
</dbReference>
<dbReference type="AlphaFoldDB" id="A0A128FE77"/>
<dbReference type="Proteomes" id="UP000073601">
    <property type="component" value="Unassembled WGS sequence"/>
</dbReference>
<evidence type="ECO:0000256" key="2">
    <source>
        <dbReference type="ARBA" id="ARBA00005551"/>
    </source>
</evidence>
<organism evidence="14 15">
    <name type="scientific">Grimontia marina</name>
    <dbReference type="NCBI Taxonomy" id="646534"/>
    <lineage>
        <taxon>Bacteria</taxon>
        <taxon>Pseudomonadati</taxon>
        <taxon>Pseudomonadota</taxon>
        <taxon>Gammaproteobacteria</taxon>
        <taxon>Vibrionales</taxon>
        <taxon>Vibrionaceae</taxon>
        <taxon>Grimontia</taxon>
    </lineage>
</organism>
<dbReference type="GO" id="GO:0008324">
    <property type="term" value="F:monoatomic cation transmembrane transporter activity"/>
    <property type="evidence" value="ECO:0007669"/>
    <property type="project" value="InterPro"/>
</dbReference>
<dbReference type="GO" id="GO:0012505">
    <property type="term" value="C:endomembrane system"/>
    <property type="evidence" value="ECO:0007669"/>
    <property type="project" value="UniProtKB-SubCell"/>
</dbReference>
<feature type="transmembrane region" description="Helical" evidence="12">
    <location>
        <begin position="113"/>
        <end position="134"/>
    </location>
</feature>
<evidence type="ECO:0000256" key="5">
    <source>
        <dbReference type="ARBA" id="ARBA00022538"/>
    </source>
</evidence>
<dbReference type="PANTHER" id="PTHR46157:SF4">
    <property type="entry name" value="K(+) EFFLUX ANTIPORTER 3, CHLOROPLASTIC"/>
    <property type="match status" value="1"/>
</dbReference>
<dbReference type="Pfam" id="PF00999">
    <property type="entry name" value="Na_H_Exchanger"/>
    <property type="match status" value="1"/>
</dbReference>
<keyword evidence="8 12" id="KW-1133">Transmembrane helix</keyword>
<keyword evidence="10 12" id="KW-0472">Membrane</keyword>
<evidence type="ECO:0000256" key="9">
    <source>
        <dbReference type="ARBA" id="ARBA00023065"/>
    </source>
</evidence>
<feature type="transmembrane region" description="Helical" evidence="12">
    <location>
        <begin position="377"/>
        <end position="396"/>
    </location>
</feature>
<dbReference type="GO" id="GO:0006813">
    <property type="term" value="P:potassium ion transport"/>
    <property type="evidence" value="ECO:0007669"/>
    <property type="project" value="UniProtKB-KW"/>
</dbReference>
<evidence type="ECO:0000256" key="4">
    <source>
        <dbReference type="ARBA" id="ARBA00022449"/>
    </source>
</evidence>
<feature type="transmembrane region" description="Helical" evidence="12">
    <location>
        <begin position="54"/>
        <end position="73"/>
    </location>
</feature>
<keyword evidence="7" id="KW-0630">Potassium</keyword>
<dbReference type="GO" id="GO:0005886">
    <property type="term" value="C:plasma membrane"/>
    <property type="evidence" value="ECO:0007669"/>
    <property type="project" value="TreeGrafter"/>
</dbReference>
<evidence type="ECO:0000256" key="7">
    <source>
        <dbReference type="ARBA" id="ARBA00022958"/>
    </source>
</evidence>
<feature type="transmembrane region" description="Helical" evidence="12">
    <location>
        <begin position="200"/>
        <end position="220"/>
    </location>
</feature>
<feature type="compositionally biased region" description="Basic and acidic residues" evidence="11">
    <location>
        <begin position="613"/>
        <end position="625"/>
    </location>
</feature>
<dbReference type="GO" id="GO:1902600">
    <property type="term" value="P:proton transmembrane transport"/>
    <property type="evidence" value="ECO:0007669"/>
    <property type="project" value="InterPro"/>
</dbReference>
<comment type="subcellular location">
    <subcellularLocation>
        <location evidence="1">Endomembrane system</location>
        <topology evidence="1">Multi-pass membrane protein</topology>
    </subcellularLocation>
</comment>
<evidence type="ECO:0000256" key="8">
    <source>
        <dbReference type="ARBA" id="ARBA00022989"/>
    </source>
</evidence>
<feature type="transmembrane region" description="Helical" evidence="12">
    <location>
        <begin position="241"/>
        <end position="269"/>
    </location>
</feature>
<feature type="compositionally biased region" description="Acidic residues" evidence="11">
    <location>
        <begin position="646"/>
        <end position="656"/>
    </location>
</feature>
<reference evidence="15" key="1">
    <citation type="submission" date="2016-02" db="EMBL/GenBank/DDBJ databases">
        <authorList>
            <person name="Rodrigo-Torres Lidia"/>
            <person name="Arahal R.David."/>
        </authorList>
    </citation>
    <scope>NUCLEOTIDE SEQUENCE [LARGE SCALE GENOMIC DNA]</scope>
    <source>
        <strain evidence="15">CECT 8713</strain>
    </source>
</reference>
<dbReference type="SUPFAM" id="SSF51735">
    <property type="entry name" value="NAD(P)-binding Rossmann-fold domains"/>
    <property type="match status" value="1"/>
</dbReference>
<dbReference type="OrthoDB" id="9781411at2"/>
<protein>
    <submittedName>
        <fullName evidence="14">Glutathione-regulated potassium-efflux system protein KefC</fullName>
    </submittedName>
</protein>
<keyword evidence="3" id="KW-0813">Transport</keyword>
<dbReference type="InterPro" id="IPR003148">
    <property type="entry name" value="RCK_N"/>
</dbReference>
<keyword evidence="4" id="KW-0050">Antiport</keyword>
<feature type="transmembrane region" description="Helical" evidence="12">
    <location>
        <begin position="6"/>
        <end position="23"/>
    </location>
</feature>
<feature type="transmembrane region" description="Helical" evidence="12">
    <location>
        <begin position="315"/>
        <end position="338"/>
    </location>
</feature>
<evidence type="ECO:0000256" key="6">
    <source>
        <dbReference type="ARBA" id="ARBA00022692"/>
    </source>
</evidence>
<evidence type="ECO:0000313" key="15">
    <source>
        <dbReference type="Proteomes" id="UP000073601"/>
    </source>
</evidence>
<keyword evidence="9" id="KW-0406">Ion transport</keyword>